<evidence type="ECO:0000313" key="6">
    <source>
        <dbReference type="EMBL" id="MCS3920201.1"/>
    </source>
</evidence>
<keyword evidence="4" id="KW-1005">Bacterial flagellum biogenesis</keyword>
<dbReference type="RefSeq" id="WP_259098437.1">
    <property type="nucleotide sequence ID" value="NZ_CP130454.1"/>
</dbReference>
<keyword evidence="7" id="KW-1185">Reference proteome</keyword>
<proteinExistence type="inferred from homology"/>
<evidence type="ECO:0000256" key="1">
    <source>
        <dbReference type="ARBA" id="ARBA00004514"/>
    </source>
</evidence>
<dbReference type="InterPro" id="IPR003713">
    <property type="entry name" value="FliS"/>
</dbReference>
<comment type="caution">
    <text evidence="6">The sequence shown here is derived from an EMBL/GenBank/DDBJ whole genome shotgun (WGS) entry which is preliminary data.</text>
</comment>
<protein>
    <submittedName>
        <fullName evidence="6">Flagellar protein FliS</fullName>
    </submittedName>
</protein>
<reference evidence="6 7" key="1">
    <citation type="submission" date="2022-08" db="EMBL/GenBank/DDBJ databases">
        <title>Bacterial and archaeal communities from various locations to study Microbial Dark Matter (Phase II).</title>
        <authorList>
            <person name="Stepanauskas R."/>
        </authorList>
    </citation>
    <scope>NUCLEOTIDE SEQUENCE [LARGE SCALE GENOMIC DNA]</scope>
    <source>
        <strain evidence="6 7">PD1</strain>
    </source>
</reference>
<evidence type="ECO:0000256" key="3">
    <source>
        <dbReference type="ARBA" id="ARBA00022490"/>
    </source>
</evidence>
<dbReference type="Proteomes" id="UP001204798">
    <property type="component" value="Unassembled WGS sequence"/>
</dbReference>
<dbReference type="PANTHER" id="PTHR34773:SF1">
    <property type="entry name" value="FLAGELLAR SECRETION CHAPERONE FLIS"/>
    <property type="match status" value="1"/>
</dbReference>
<dbReference type="NCBIfam" id="TIGR00208">
    <property type="entry name" value="fliS"/>
    <property type="match status" value="1"/>
</dbReference>
<dbReference type="SUPFAM" id="SSF101116">
    <property type="entry name" value="Flagellar export chaperone FliS"/>
    <property type="match status" value="1"/>
</dbReference>
<name>A0ABT2ES11_9BACT</name>
<dbReference type="InterPro" id="IPR036584">
    <property type="entry name" value="FliS_sf"/>
</dbReference>
<evidence type="ECO:0000256" key="2">
    <source>
        <dbReference type="ARBA" id="ARBA00008787"/>
    </source>
</evidence>
<keyword evidence="6" id="KW-0966">Cell projection</keyword>
<keyword evidence="5" id="KW-0143">Chaperone</keyword>
<evidence type="ECO:0000256" key="4">
    <source>
        <dbReference type="ARBA" id="ARBA00022795"/>
    </source>
</evidence>
<dbReference type="PANTHER" id="PTHR34773">
    <property type="entry name" value="FLAGELLAR SECRETION CHAPERONE FLIS"/>
    <property type="match status" value="1"/>
</dbReference>
<dbReference type="EMBL" id="JANUCP010000005">
    <property type="protein sequence ID" value="MCS3920201.1"/>
    <property type="molecule type" value="Genomic_DNA"/>
</dbReference>
<dbReference type="PIRSF" id="PIRSF039090">
    <property type="entry name" value="Flis"/>
    <property type="match status" value="1"/>
</dbReference>
<dbReference type="CDD" id="cd16098">
    <property type="entry name" value="FliS"/>
    <property type="match status" value="1"/>
</dbReference>
<dbReference type="Pfam" id="PF02561">
    <property type="entry name" value="FliS"/>
    <property type="match status" value="1"/>
</dbReference>
<keyword evidence="3" id="KW-0963">Cytoplasm</keyword>
<sequence>MTNPYLQQMVETATPVQLIGLLFRRGSELMDDAEAALNARDFERANDALVKAQRIVAELISSLDMEKGGEIAVNLHRLYTFVWERLLHANLRKALEPLQEAKTVWKELQSLWEQVEAKSGGE</sequence>
<organism evidence="6 7">
    <name type="scientific">Candidatus Fervidibacter sacchari</name>
    <dbReference type="NCBI Taxonomy" id="1448929"/>
    <lineage>
        <taxon>Bacteria</taxon>
        <taxon>Candidatus Fervidibacterota</taxon>
        <taxon>Candidatus Fervidibacter</taxon>
    </lineage>
</organism>
<evidence type="ECO:0000256" key="5">
    <source>
        <dbReference type="ARBA" id="ARBA00023186"/>
    </source>
</evidence>
<gene>
    <name evidence="6" type="ORF">M2350_002630</name>
</gene>
<comment type="subcellular location">
    <subcellularLocation>
        <location evidence="1">Cytoplasm</location>
        <location evidence="1">Cytosol</location>
    </subcellularLocation>
</comment>
<accession>A0ABT2ES11</accession>
<comment type="similarity">
    <text evidence="2">Belongs to the FliS family.</text>
</comment>
<dbReference type="Gene3D" id="1.20.120.340">
    <property type="entry name" value="Flagellar protein FliS"/>
    <property type="match status" value="1"/>
</dbReference>
<keyword evidence="6" id="KW-0969">Cilium</keyword>
<keyword evidence="6" id="KW-0282">Flagellum</keyword>
<evidence type="ECO:0000313" key="7">
    <source>
        <dbReference type="Proteomes" id="UP001204798"/>
    </source>
</evidence>